<feature type="compositionally biased region" description="Polar residues" evidence="9">
    <location>
        <begin position="813"/>
        <end position="832"/>
    </location>
</feature>
<dbReference type="InterPro" id="IPR001806">
    <property type="entry name" value="Small_GTPase"/>
</dbReference>
<dbReference type="PROSITE" id="PS50088">
    <property type="entry name" value="ANK_REPEAT"/>
    <property type="match status" value="1"/>
</dbReference>
<evidence type="ECO:0000259" key="10">
    <source>
        <dbReference type="PROSITE" id="PS50003"/>
    </source>
</evidence>
<dbReference type="GO" id="GO:0008270">
    <property type="term" value="F:zinc ion binding"/>
    <property type="evidence" value="ECO:0007669"/>
    <property type="project" value="UniProtKB-KW"/>
</dbReference>
<name>A0A4E9F1K2_BRUMA</name>
<keyword evidence="13" id="KW-1185">Reference proteome</keyword>
<dbReference type="OrthoDB" id="6136903at2759"/>
<dbReference type="AlphaFoldDB" id="A0A4E9F1K2"/>
<dbReference type="FunFam" id="1.10.220.150:FF:000023">
    <property type="entry name" value="Arf-GAP with ANK repeat and PH domain-containing protein cnt-2"/>
    <property type="match status" value="1"/>
</dbReference>
<dbReference type="GO" id="GO:0005096">
    <property type="term" value="F:GTPase activator activity"/>
    <property type="evidence" value="ECO:0007669"/>
    <property type="project" value="UniProtKB-KW"/>
</dbReference>
<keyword evidence="3" id="KW-0479">Metal-binding</keyword>
<evidence type="ECO:0000256" key="1">
    <source>
        <dbReference type="ARBA" id="ARBA00005430"/>
    </source>
</evidence>
<feature type="compositionally biased region" description="Polar residues" evidence="9">
    <location>
        <begin position="591"/>
        <end position="619"/>
    </location>
</feature>
<accession>A0A8L7TE40</accession>
<dbReference type="GO" id="GO:0005525">
    <property type="term" value="F:GTP binding"/>
    <property type="evidence" value="ECO:0007669"/>
    <property type="project" value="InterPro"/>
</dbReference>
<dbReference type="SMART" id="SM00248">
    <property type="entry name" value="ANK"/>
    <property type="match status" value="2"/>
</dbReference>
<dbReference type="SUPFAM" id="SSF50729">
    <property type="entry name" value="PH domain-like"/>
    <property type="match status" value="1"/>
</dbReference>
<dbReference type="Proteomes" id="UP000006672">
    <property type="component" value="Unassembled WGS sequence"/>
</dbReference>
<dbReference type="PANTHER" id="PTHR45819:SF5">
    <property type="entry name" value="CENTAURIN-GAMMA-1A"/>
    <property type="match status" value="1"/>
</dbReference>
<dbReference type="Gene3D" id="2.30.29.30">
    <property type="entry name" value="Pleckstrin-homology domain (PH domain)/Phosphotyrosine-binding domain (PTB)"/>
    <property type="match status" value="1"/>
</dbReference>
<dbReference type="SMART" id="SM00105">
    <property type="entry name" value="ArfGap"/>
    <property type="match status" value="1"/>
</dbReference>
<evidence type="ECO:0000256" key="8">
    <source>
        <dbReference type="PROSITE-ProRule" id="PRU00288"/>
    </source>
</evidence>
<dbReference type="InterPro" id="IPR001164">
    <property type="entry name" value="ArfGAP_dom"/>
</dbReference>
<keyword evidence="6 7" id="KW-0040">ANK repeat</keyword>
<feature type="domain" description="PH" evidence="10">
    <location>
        <begin position="702"/>
        <end position="924"/>
    </location>
</feature>
<dbReference type="SUPFAM" id="SSF52540">
    <property type="entry name" value="P-loop containing nucleoside triphosphate hydrolases"/>
    <property type="match status" value="1"/>
</dbReference>
<dbReference type="InterPro" id="IPR036770">
    <property type="entry name" value="Ankyrin_rpt-contain_sf"/>
</dbReference>
<accession>A0A4E9F1K2</accession>
<dbReference type="SUPFAM" id="SSF57863">
    <property type="entry name" value="ArfGap/RecO-like zinc finger"/>
    <property type="match status" value="1"/>
</dbReference>
<reference evidence="12" key="2">
    <citation type="submission" date="2019-04" db="EMBL/GenBank/DDBJ databases">
        <authorList>
            <person name="Howe K."/>
            <person name="Paulini M."/>
            <person name="Williams G."/>
        </authorList>
    </citation>
    <scope>NUCLEOTIDE SEQUENCE [LARGE SCALE GENOMIC DNA]</scope>
    <source>
        <strain evidence="12">FR3</strain>
    </source>
</reference>
<evidence type="ECO:0000313" key="14">
    <source>
        <dbReference type="WBParaSite" id="Bm6450.1"/>
    </source>
</evidence>
<dbReference type="PROSITE" id="PS51419">
    <property type="entry name" value="RAB"/>
    <property type="match status" value="1"/>
</dbReference>
<gene>
    <name evidence="12" type="primary">Bma-cnt-2</name>
    <name evidence="12" type="ORF">BM_BM6450</name>
</gene>
<evidence type="ECO:0000256" key="7">
    <source>
        <dbReference type="PROSITE-ProRule" id="PRU00023"/>
    </source>
</evidence>
<feature type="region of interest" description="Disordered" evidence="9">
    <location>
        <begin position="863"/>
        <end position="883"/>
    </location>
</feature>
<evidence type="ECO:0000313" key="13">
    <source>
        <dbReference type="Proteomes" id="UP000006672"/>
    </source>
</evidence>
<dbReference type="FunFam" id="3.40.50.300:FF:000178">
    <property type="entry name" value="Arf-GAP with GTPase, ANK repeat and PH domain-containing protein 1"/>
    <property type="match status" value="1"/>
</dbReference>
<evidence type="ECO:0000256" key="4">
    <source>
        <dbReference type="ARBA" id="ARBA00022771"/>
    </source>
</evidence>
<dbReference type="PROSITE" id="PS51421">
    <property type="entry name" value="RAS"/>
    <property type="match status" value="1"/>
</dbReference>
<feature type="region of interest" description="Disordered" evidence="9">
    <location>
        <begin position="384"/>
        <end position="403"/>
    </location>
</feature>
<feature type="region of interest" description="Disordered" evidence="9">
    <location>
        <begin position="813"/>
        <end position="846"/>
    </location>
</feature>
<feature type="region of interest" description="Disordered" evidence="9">
    <location>
        <begin position="562"/>
        <end position="619"/>
    </location>
</feature>
<dbReference type="PROSITE" id="PS50003">
    <property type="entry name" value="PH_DOMAIN"/>
    <property type="match status" value="1"/>
</dbReference>
<feature type="region of interest" description="Disordered" evidence="9">
    <location>
        <begin position="1023"/>
        <end position="1043"/>
    </location>
</feature>
<sequence length="1240" mass="137766">MPRRRGEYTLSKSTSFTIFPVVNASDKAFYSAKNTDKKLCKAKIRLNVTIAPDHISDQYEEEQQQSPLSSVNKSSYHHQLIQQREKIKNVCSRESLQFFPRDFPKDYPIPHEYISNRNRRQLRTTSHDSSFRNSLKYSFEKMKLRATSQKYAKHEKMKSSGQMDMMPNLLMEMERNGSSGKNSWRKAKKVHRSKSDAFVNSHEWTLCRGVAELKLGLVGSLHSGKTSLVHRYLTGAYTNEESPEGGRFKKEVVLDGQSYLLLIRDEGSAPPDYQFAQWVDAIIFVFSLESQESIETALHYYEQMAKYRNINEIPIMMVATQDAVTESNPRVINEHEGRQMAKNLPKCSAYYETCSTYGLNVDRVFKDACQKILQQRLRLLGSFSSNARTPTPTRITTTTTTTAAATTTTTTTATTITSTTTTTTASTFHSNSCSDYRNSNYQDLTYSNGCNTKSASYYHQRSISALPLQQQQQQQYQSGSGTGSGGYYGNGIHYSSNNPMQLPTNYIYHRENSTVNAGIHGSGTERSMSAFVIPSVTTTITTTAATTTTTTTHLAKMQMQMQRAAPYASSSNSSSNGYGGSSGGNTAGYPVSSSHIGSNGCTSGSNDTSHFQSSPRASIMNSGQTDQALFVKDEAFDNQLLLQSPAVATTSSTHLLTPLSTPTTQRRNRRISNLFQRPKDHGHDDKSHRSVAEISMGMGRAIPVKQGHLYKRSNKTLNKEWKKKYVCLHSNGRLSYHQTLKDYMEKDTNGKEVFLGLATVRIAGRQRPRNTQRIQTQIISGSGRDNQLLKDIGCKKELHDSNVVRVGVASTSDANVSTGQDNKAFSDEQQCINGEGTSGGSDDQQQNVQHLASGSSVITTPVSITTSASKKKKGHRRLGSAAKNDEEDDCEFEIITCDQKRWEFSATSVEERDEWVAAIEELIEKSLQAQMSQKQQDSSRGHGNKAEVQALRQIPGNDTCADCCALKPDWASLNLGTLICIECSGIHRNLGSHISKVRSLDLDDWPMEYLNVMEAIGNKKANSVWEHSAPSGRKPQASSSREEKEKWIKVKYEGKRFLPLITTNIPLGRQLLDAVFNNDLDALLPILPRCSTCDLRTTVNMTDRRTALHIACSNASAACTQLLVWYNADLRMLDEMGRSALWHAQTSGALDCAAILLKAGLDPKHGIPDGPEMITGSLSSRDFCYTNDKLLTNDSKLQRQSDVVMRRISPGQQLTGTPASVNGFHRRNSDAFERLPASVI</sequence>
<dbReference type="GO" id="GO:0048259">
    <property type="term" value="P:regulation of receptor-mediated endocytosis"/>
    <property type="evidence" value="ECO:0007669"/>
    <property type="project" value="EnsemblMetazoa"/>
</dbReference>
<dbReference type="GO" id="GO:0003924">
    <property type="term" value="F:GTPase activity"/>
    <property type="evidence" value="ECO:0007669"/>
    <property type="project" value="InterPro"/>
</dbReference>
<dbReference type="SMART" id="SM00173">
    <property type="entry name" value="RAS"/>
    <property type="match status" value="1"/>
</dbReference>
<dbReference type="PRINTS" id="PR00405">
    <property type="entry name" value="REVINTRACTNG"/>
</dbReference>
<dbReference type="Pfam" id="PF00071">
    <property type="entry name" value="Ras"/>
    <property type="match status" value="1"/>
</dbReference>
<feature type="repeat" description="ANK" evidence="7">
    <location>
        <begin position="1103"/>
        <end position="1135"/>
    </location>
</feature>
<dbReference type="InterPro" id="IPR027417">
    <property type="entry name" value="P-loop_NTPase"/>
</dbReference>
<dbReference type="InterPro" id="IPR051282">
    <property type="entry name" value="Arf-GAP_GTPase_ANK_PH"/>
</dbReference>
<keyword evidence="4 8" id="KW-0863">Zinc-finger</keyword>
<evidence type="ECO:0000256" key="2">
    <source>
        <dbReference type="ARBA" id="ARBA00022468"/>
    </source>
</evidence>
<dbReference type="GeneID" id="6096024"/>
<evidence type="ECO:0000256" key="5">
    <source>
        <dbReference type="ARBA" id="ARBA00022833"/>
    </source>
</evidence>
<dbReference type="CTD" id="6096024"/>
<feature type="compositionally biased region" description="Basic residues" evidence="9">
    <location>
        <begin position="869"/>
        <end position="878"/>
    </location>
</feature>
<evidence type="ECO:0000313" key="12">
    <source>
        <dbReference type="EMBL" id="VIO90554.1"/>
    </source>
</evidence>
<dbReference type="Pfam" id="PF01412">
    <property type="entry name" value="ArfGap"/>
    <property type="match status" value="1"/>
</dbReference>
<proteinExistence type="inferred from homology"/>
<dbReference type="RefSeq" id="XP_042932349.1">
    <property type="nucleotide sequence ID" value="XM_043076415.1"/>
</dbReference>
<dbReference type="InterPro" id="IPR002110">
    <property type="entry name" value="Ankyrin_rpt"/>
</dbReference>
<evidence type="ECO:0000259" key="11">
    <source>
        <dbReference type="PROSITE" id="PS50115"/>
    </source>
</evidence>
<dbReference type="PANTHER" id="PTHR45819">
    <property type="entry name" value="CENTAURIN-GAMMA-1A"/>
    <property type="match status" value="1"/>
</dbReference>
<evidence type="ECO:0000256" key="6">
    <source>
        <dbReference type="ARBA" id="ARBA00023043"/>
    </source>
</evidence>
<comment type="similarity">
    <text evidence="1">Belongs to the centaurin gamma-like family.</text>
</comment>
<feature type="compositionally biased region" description="Low complexity" evidence="9">
    <location>
        <begin position="387"/>
        <end position="403"/>
    </location>
</feature>
<dbReference type="GO" id="GO:0055059">
    <property type="term" value="P:asymmetric neuroblast division"/>
    <property type="evidence" value="ECO:0007669"/>
    <property type="project" value="EnsemblMetazoa"/>
</dbReference>
<dbReference type="SUPFAM" id="SSF48403">
    <property type="entry name" value="Ankyrin repeat"/>
    <property type="match status" value="1"/>
</dbReference>
<dbReference type="Pfam" id="PF12796">
    <property type="entry name" value="Ank_2"/>
    <property type="match status" value="1"/>
</dbReference>
<dbReference type="PROSITE" id="PS50115">
    <property type="entry name" value="ARFGAP"/>
    <property type="match status" value="1"/>
</dbReference>
<dbReference type="Gene3D" id="1.25.40.20">
    <property type="entry name" value="Ankyrin repeat-containing domain"/>
    <property type="match status" value="1"/>
</dbReference>
<reference evidence="14" key="3">
    <citation type="submission" date="2022-04" db="UniProtKB">
        <authorList>
            <consortium name="WormBaseParasite"/>
        </authorList>
    </citation>
    <scope>IDENTIFICATION</scope>
</reference>
<dbReference type="WBParaSite" id="Bm6450.1">
    <property type="protein sequence ID" value="Bm6450.1"/>
    <property type="gene ID" value="WBGene00226711"/>
</dbReference>
<dbReference type="SMART" id="SM00175">
    <property type="entry name" value="RAB"/>
    <property type="match status" value="1"/>
</dbReference>
<evidence type="ECO:0000256" key="3">
    <source>
        <dbReference type="ARBA" id="ARBA00022723"/>
    </source>
</evidence>
<dbReference type="InterPro" id="IPR001849">
    <property type="entry name" value="PH_domain"/>
</dbReference>
<feature type="domain" description="Arf-GAP" evidence="11">
    <location>
        <begin position="945"/>
        <end position="1065"/>
    </location>
</feature>
<evidence type="ECO:0000256" key="9">
    <source>
        <dbReference type="SAM" id="MobiDB-lite"/>
    </source>
</evidence>
<dbReference type="EMBL" id="CAAKNF010000192">
    <property type="protein sequence ID" value="VIO90554.1"/>
    <property type="molecule type" value="Genomic_DNA"/>
</dbReference>
<dbReference type="KEGG" id="bmy:BM_BM6450"/>
<feature type="compositionally biased region" description="Gly residues" evidence="9">
    <location>
        <begin position="577"/>
        <end position="586"/>
    </location>
</feature>
<dbReference type="Gene3D" id="3.40.50.300">
    <property type="entry name" value="P-loop containing nucleotide triphosphate hydrolases"/>
    <property type="match status" value="1"/>
</dbReference>
<dbReference type="Gene3D" id="1.10.220.150">
    <property type="entry name" value="Arf GTPase activating protein"/>
    <property type="match status" value="1"/>
</dbReference>
<keyword evidence="2" id="KW-0343">GTPase activation</keyword>
<dbReference type="SMART" id="SM00233">
    <property type="entry name" value="PH"/>
    <property type="match status" value="1"/>
</dbReference>
<dbReference type="InterPro" id="IPR037278">
    <property type="entry name" value="ARFGAP/RecO"/>
</dbReference>
<dbReference type="InterPro" id="IPR011993">
    <property type="entry name" value="PH-like_dom_sf"/>
</dbReference>
<protein>
    <submittedName>
        <fullName evidence="12 14">GTP-ase activating protein for Arf containing protein</fullName>
    </submittedName>
</protein>
<reference evidence="13" key="1">
    <citation type="journal article" date="2007" name="Science">
        <title>Draft genome of the filarial nematode parasite Brugia malayi.</title>
        <authorList>
            <person name="Ghedin E."/>
            <person name="Wang S."/>
            <person name="Spiro D."/>
            <person name="Caler E."/>
            <person name="Zhao Q."/>
            <person name="Crabtree J."/>
            <person name="Allen J.E."/>
            <person name="Delcher A.L."/>
            <person name="Guiliano D.B."/>
            <person name="Miranda-Saavedra D."/>
            <person name="Angiuoli S.V."/>
            <person name="Creasy T."/>
            <person name="Amedeo P."/>
            <person name="Haas B."/>
            <person name="El-Sayed N.M."/>
            <person name="Wortman J.R."/>
            <person name="Feldblyum T."/>
            <person name="Tallon L."/>
            <person name="Schatz M."/>
            <person name="Shumway M."/>
            <person name="Koo H."/>
            <person name="Salzberg S.L."/>
            <person name="Schobel S."/>
            <person name="Pertea M."/>
            <person name="Pop M."/>
            <person name="White O."/>
            <person name="Barton G.J."/>
            <person name="Carlow C.K."/>
            <person name="Crawford M.J."/>
            <person name="Daub J."/>
            <person name="Dimmic M.W."/>
            <person name="Estes C.F."/>
            <person name="Foster J.M."/>
            <person name="Ganatra M."/>
            <person name="Gregory W.F."/>
            <person name="Johnson N.M."/>
            <person name="Jin J."/>
            <person name="Komuniecki R."/>
            <person name="Korf I."/>
            <person name="Kumar S."/>
            <person name="Laney S."/>
            <person name="Li B.W."/>
            <person name="Li W."/>
            <person name="Lindblom T.H."/>
            <person name="Lustigman S."/>
            <person name="Ma D."/>
            <person name="Maina C.V."/>
            <person name="Martin D.M."/>
            <person name="McCarter J.P."/>
            <person name="McReynolds L."/>
            <person name="Mitreva M."/>
            <person name="Nutman T.B."/>
            <person name="Parkinson J."/>
            <person name="Peregrin-Alvarez J.M."/>
            <person name="Poole C."/>
            <person name="Ren Q."/>
            <person name="Saunders L."/>
            <person name="Sluder A.E."/>
            <person name="Smith K."/>
            <person name="Stanke M."/>
            <person name="Unnasch T.R."/>
            <person name="Ware J."/>
            <person name="Wei A.D."/>
            <person name="Weil G."/>
            <person name="Williams D.J."/>
            <person name="Zhang Y."/>
            <person name="Williams S.A."/>
            <person name="Fraser-Liggett C."/>
            <person name="Slatko B."/>
            <person name="Blaxter M.L."/>
            <person name="Scott A.L."/>
        </authorList>
    </citation>
    <scope>NUCLEOTIDE SEQUENCE</scope>
    <source>
        <strain evidence="13">FR3</strain>
    </source>
</reference>
<dbReference type="CDD" id="cd08836">
    <property type="entry name" value="ArfGap_AGAP"/>
    <property type="match status" value="1"/>
</dbReference>
<organism evidence="12">
    <name type="scientific">Brugia malayi</name>
    <name type="common">Filarial nematode worm</name>
    <dbReference type="NCBI Taxonomy" id="6279"/>
    <lineage>
        <taxon>Eukaryota</taxon>
        <taxon>Metazoa</taxon>
        <taxon>Ecdysozoa</taxon>
        <taxon>Nematoda</taxon>
        <taxon>Chromadorea</taxon>
        <taxon>Rhabditida</taxon>
        <taxon>Spirurina</taxon>
        <taxon>Spiruromorpha</taxon>
        <taxon>Filarioidea</taxon>
        <taxon>Onchocercidae</taxon>
        <taxon>Brugia</taxon>
    </lineage>
</organism>
<dbReference type="GO" id="GO:0060582">
    <property type="term" value="P:cell fate determination involved in pattern specification"/>
    <property type="evidence" value="ECO:0007669"/>
    <property type="project" value="EnsemblMetazoa"/>
</dbReference>
<keyword evidence="5" id="KW-0862">Zinc</keyword>
<dbReference type="InterPro" id="IPR038508">
    <property type="entry name" value="ArfGAP_dom_sf"/>
</dbReference>